<evidence type="ECO:0000256" key="5">
    <source>
        <dbReference type="PIRSR" id="PIRSR613078-1"/>
    </source>
</evidence>
<dbReference type="GeneID" id="78511862"/>
<dbReference type="Gene3D" id="3.40.50.1240">
    <property type="entry name" value="Phosphoglycerate mutase-like"/>
    <property type="match status" value="1"/>
</dbReference>
<name>E1QYR8_OLSUV</name>
<dbReference type="SUPFAM" id="SSF53254">
    <property type="entry name" value="Phosphoglycerate mutase-like"/>
    <property type="match status" value="1"/>
</dbReference>
<evidence type="ECO:0000313" key="7">
    <source>
        <dbReference type="EMBL" id="ADK67532.1"/>
    </source>
</evidence>
<evidence type="ECO:0000256" key="6">
    <source>
        <dbReference type="PIRSR" id="PIRSR613078-2"/>
    </source>
</evidence>
<dbReference type="InterPro" id="IPR029033">
    <property type="entry name" value="His_PPase_superfam"/>
</dbReference>
<keyword evidence="4" id="KW-0413">Isomerase</keyword>
<evidence type="ECO:0000256" key="3">
    <source>
        <dbReference type="ARBA" id="ARBA00023152"/>
    </source>
</evidence>
<feature type="binding site" evidence="6">
    <location>
        <position position="59"/>
    </location>
    <ligand>
        <name>substrate</name>
    </ligand>
</feature>
<feature type="active site" description="Proton donor/acceptor" evidence="5">
    <location>
        <position position="83"/>
    </location>
</feature>
<dbReference type="Proteomes" id="UP000000333">
    <property type="component" value="Chromosome"/>
</dbReference>
<gene>
    <name evidence="7" type="ordered locus">Olsu_0408</name>
</gene>
<dbReference type="HOGENOM" id="CLU_033323_8_4_11"/>
<evidence type="ECO:0000256" key="1">
    <source>
        <dbReference type="ARBA" id="ARBA00006717"/>
    </source>
</evidence>
<keyword evidence="3" id="KW-0324">Glycolysis</keyword>
<dbReference type="CDD" id="cd07067">
    <property type="entry name" value="HP_PGM_like"/>
    <property type="match status" value="1"/>
</dbReference>
<dbReference type="EC" id="5.4.2.11" evidence="2"/>
<evidence type="ECO:0000313" key="8">
    <source>
        <dbReference type="Proteomes" id="UP000000333"/>
    </source>
</evidence>
<protein>
    <recommendedName>
        <fullName evidence="2">phosphoglycerate mutase (2,3-diphosphoglycerate-dependent)</fullName>
        <ecNumber evidence="2">5.4.2.11</ecNumber>
    </recommendedName>
</protein>
<evidence type="ECO:0000256" key="4">
    <source>
        <dbReference type="ARBA" id="ARBA00023235"/>
    </source>
</evidence>
<dbReference type="SMART" id="SM00855">
    <property type="entry name" value="PGAM"/>
    <property type="match status" value="1"/>
</dbReference>
<dbReference type="GO" id="GO:0004619">
    <property type="term" value="F:phosphoglycerate mutase activity"/>
    <property type="evidence" value="ECO:0007669"/>
    <property type="project" value="UniProtKB-EC"/>
</dbReference>
<comment type="similarity">
    <text evidence="1">Belongs to the phosphoglycerate mutase family. BPG-dependent PGAM subfamily.</text>
</comment>
<dbReference type="PANTHER" id="PTHR11931">
    <property type="entry name" value="PHOSPHOGLYCERATE MUTASE"/>
    <property type="match status" value="1"/>
</dbReference>
<dbReference type="KEGG" id="ols:Olsu_0408"/>
<dbReference type="InterPro" id="IPR013078">
    <property type="entry name" value="His_Pase_superF_clade-1"/>
</dbReference>
<dbReference type="PATRIC" id="fig|633147.7.peg.1153"/>
<dbReference type="AlphaFoldDB" id="E1QYR8"/>
<dbReference type="InterPro" id="IPR005952">
    <property type="entry name" value="Phosphogly_mut1"/>
</dbReference>
<dbReference type="EMBL" id="CP002106">
    <property type="protein sequence ID" value="ADK67532.1"/>
    <property type="molecule type" value="Genomic_DNA"/>
</dbReference>
<keyword evidence="8" id="KW-1185">Reference proteome</keyword>
<proteinExistence type="inferred from homology"/>
<dbReference type="RefSeq" id="WP_013251284.1">
    <property type="nucleotide sequence ID" value="NC_014363.1"/>
</dbReference>
<dbReference type="PIRSF" id="PIRSF000709">
    <property type="entry name" value="6PFK_2-Ptase"/>
    <property type="match status" value="1"/>
</dbReference>
<organism evidence="7 8">
    <name type="scientific">Olsenella uli (strain ATCC 49627 / DSM 7084 / CCUG 31166 / CIP 109912 / JCM 12494 / LMG 11480 / NCIMB 702895 / VPI D76D-27C)</name>
    <name type="common">Lactobacillus uli</name>
    <dbReference type="NCBI Taxonomy" id="633147"/>
    <lineage>
        <taxon>Bacteria</taxon>
        <taxon>Bacillati</taxon>
        <taxon>Actinomycetota</taxon>
        <taxon>Coriobacteriia</taxon>
        <taxon>Coriobacteriales</taxon>
        <taxon>Atopobiaceae</taxon>
        <taxon>Olsenella</taxon>
    </lineage>
</organism>
<dbReference type="OrthoDB" id="4131070at2"/>
<dbReference type="Pfam" id="PF00300">
    <property type="entry name" value="His_Phos_1"/>
    <property type="match status" value="1"/>
</dbReference>
<dbReference type="eggNOG" id="COG0406">
    <property type="taxonomic scope" value="Bacteria"/>
</dbReference>
<feature type="binding site" evidence="6">
    <location>
        <begin position="9"/>
        <end position="16"/>
    </location>
    <ligand>
        <name>substrate</name>
    </ligand>
</feature>
<feature type="active site" description="Tele-phosphohistidine intermediate" evidence="5">
    <location>
        <position position="10"/>
    </location>
</feature>
<reference evidence="7 8" key="1">
    <citation type="journal article" date="2010" name="Stand. Genomic Sci.">
        <title>Complete genome sequence of Olsenella uli type strain (VPI D76D-27C).</title>
        <authorList>
            <person name="Goker M."/>
            <person name="Held B."/>
            <person name="Lucas S."/>
            <person name="Nolan M."/>
            <person name="Yasawong M."/>
            <person name="Glavina Del Rio T."/>
            <person name="Tice H."/>
            <person name="Cheng J.F."/>
            <person name="Bruce D."/>
            <person name="Detter J.C."/>
            <person name="Tapia R."/>
            <person name="Han C."/>
            <person name="Goodwin L."/>
            <person name="Pitluck S."/>
            <person name="Liolios K."/>
            <person name="Ivanova N."/>
            <person name="Mavromatis K."/>
            <person name="Mikhailova N."/>
            <person name="Pati A."/>
            <person name="Chen A."/>
            <person name="Palaniappan K."/>
            <person name="Land M."/>
            <person name="Hauser L."/>
            <person name="Chang Y.J."/>
            <person name="Jeffries C.D."/>
            <person name="Rohde M."/>
            <person name="Sikorski J."/>
            <person name="Pukall R."/>
            <person name="Woyke T."/>
            <person name="Bristow J."/>
            <person name="Eisen J.A."/>
            <person name="Markowitz V."/>
            <person name="Hugenholtz P."/>
            <person name="Kyrpides N.C."/>
            <person name="Klenk H.P."/>
            <person name="Lapidus A."/>
        </authorList>
    </citation>
    <scope>NUCLEOTIDE SEQUENCE [LARGE SCALE GENOMIC DNA]</scope>
    <source>
        <strain evidence="8">ATCC 49627 / DSM 7084 / CIP 109912 / JCM 12494 / NCIMB 702895 / VPI D76D-27C</strain>
    </source>
</reference>
<sequence length="207" mass="23321">MGCKVILIRHGLTYWNARKMMQGQVNIPLNDVGVRQARGLARQISPFPLDVCYASPLGRSLKTAQLALEDRNIPIIKDERLIEHGYGLLESTSYRRTPWFRLTSQAYNYECRPERYRAPIGGETFEDVYARARSFIDEVLLPEAERHDGILVAGHGGVNCAIMGCLFDIPLKDFWSVKQANCGYTVIDVDNGTPAIEYSTPVEVNAR</sequence>
<feature type="binding site" evidence="6">
    <location>
        <begin position="83"/>
        <end position="86"/>
    </location>
    <ligand>
        <name>substrate</name>
    </ligand>
</feature>
<dbReference type="GO" id="GO:0006096">
    <property type="term" value="P:glycolytic process"/>
    <property type="evidence" value="ECO:0007669"/>
    <property type="project" value="UniProtKB-KW"/>
</dbReference>
<accession>E1QYR8</accession>
<evidence type="ECO:0000256" key="2">
    <source>
        <dbReference type="ARBA" id="ARBA00012028"/>
    </source>
</evidence>